<protein>
    <recommendedName>
        <fullName evidence="3">Glycosyltransferase</fullName>
    </recommendedName>
</protein>
<dbReference type="Gene3D" id="3.90.550.10">
    <property type="entry name" value="Spore Coat Polysaccharide Biosynthesis Protein SpsA, Chain A"/>
    <property type="match status" value="1"/>
</dbReference>
<name>A0A318EBJ7_9GAMM</name>
<dbReference type="OrthoDB" id="9798250at2"/>
<dbReference type="RefSeq" id="WP_110265446.1">
    <property type="nucleotide sequence ID" value="NZ_CAKZQT010000001.1"/>
</dbReference>
<dbReference type="PANTHER" id="PTHR36529">
    <property type="entry name" value="SLL1095 PROTEIN"/>
    <property type="match status" value="1"/>
</dbReference>
<dbReference type="Proteomes" id="UP000248330">
    <property type="component" value="Unassembled WGS sequence"/>
</dbReference>
<dbReference type="PANTHER" id="PTHR36529:SF1">
    <property type="entry name" value="GLYCOSYLTRANSFERASE"/>
    <property type="match status" value="1"/>
</dbReference>
<evidence type="ECO:0000313" key="2">
    <source>
        <dbReference type="Proteomes" id="UP000248330"/>
    </source>
</evidence>
<evidence type="ECO:0000313" key="1">
    <source>
        <dbReference type="EMBL" id="PXV67128.1"/>
    </source>
</evidence>
<gene>
    <name evidence="1" type="ORF">C8D93_106105</name>
</gene>
<dbReference type="Pfam" id="PF09837">
    <property type="entry name" value="DUF2064"/>
    <property type="match status" value="1"/>
</dbReference>
<reference evidence="1 2" key="1">
    <citation type="submission" date="2018-04" db="EMBL/GenBank/DDBJ databases">
        <title>Genomic Encyclopedia of Type Strains, Phase IV (KMG-IV): sequencing the most valuable type-strain genomes for metagenomic binning, comparative biology and taxonomic classification.</title>
        <authorList>
            <person name="Goeker M."/>
        </authorList>
    </citation>
    <scope>NUCLEOTIDE SEQUENCE [LARGE SCALE GENOMIC DNA]</scope>
    <source>
        <strain evidence="1 2">DSM 104150</strain>
    </source>
</reference>
<sequence>MSAPFAIGIMARAPVAGETKTRLIPALGAEGAAQLQRKLTLQALQTAVQAARQAVVLFTAGDARHPFWAECTDRFGVRCIGQRGAHLGARMLQALQTLLQTHETAALIGTDCPALQPRHLIDLRDGVQTPRMAFIPAEDGGYVAVAAREPLASAFGTLDWGTSAVMAQTRAALLAGGWRAGHDWAELAPLWDLDRPADLERARREGWLPD</sequence>
<organism evidence="1 2">
    <name type="scientific">Sinimarinibacterium flocculans</name>
    <dbReference type="NCBI Taxonomy" id="985250"/>
    <lineage>
        <taxon>Bacteria</taxon>
        <taxon>Pseudomonadati</taxon>
        <taxon>Pseudomonadota</taxon>
        <taxon>Gammaproteobacteria</taxon>
        <taxon>Nevskiales</taxon>
        <taxon>Nevskiaceae</taxon>
        <taxon>Sinimarinibacterium</taxon>
    </lineage>
</organism>
<keyword evidence="2" id="KW-1185">Reference proteome</keyword>
<dbReference type="InterPro" id="IPR029044">
    <property type="entry name" value="Nucleotide-diphossugar_trans"/>
</dbReference>
<proteinExistence type="predicted"/>
<dbReference type="EMBL" id="QICN01000006">
    <property type="protein sequence ID" value="PXV67128.1"/>
    <property type="molecule type" value="Genomic_DNA"/>
</dbReference>
<accession>A0A318EBJ7</accession>
<evidence type="ECO:0008006" key="3">
    <source>
        <dbReference type="Google" id="ProtNLM"/>
    </source>
</evidence>
<dbReference type="InterPro" id="IPR018641">
    <property type="entry name" value="Trfase_1_rSAM/seldom-assoc"/>
</dbReference>
<dbReference type="AlphaFoldDB" id="A0A318EBJ7"/>
<dbReference type="NCBIfam" id="TIGR04282">
    <property type="entry name" value="glyco_like_cofC"/>
    <property type="match status" value="1"/>
</dbReference>
<dbReference type="SUPFAM" id="SSF53448">
    <property type="entry name" value="Nucleotide-diphospho-sugar transferases"/>
    <property type="match status" value="1"/>
</dbReference>
<comment type="caution">
    <text evidence="1">The sequence shown here is derived from an EMBL/GenBank/DDBJ whole genome shotgun (WGS) entry which is preliminary data.</text>
</comment>